<evidence type="ECO:0000256" key="9">
    <source>
        <dbReference type="ARBA" id="ARBA00037295"/>
    </source>
</evidence>
<evidence type="ECO:0000256" key="7">
    <source>
        <dbReference type="ARBA" id="ARBA00022989"/>
    </source>
</evidence>
<feature type="transmembrane region" description="Helical" evidence="11">
    <location>
        <begin position="393"/>
        <end position="416"/>
    </location>
</feature>
<comment type="function">
    <text evidence="9">May be a proton symporter involved in the uptake of osmolytes such as proline and glycine betaine.</text>
</comment>
<protein>
    <recommendedName>
        <fullName evidence="10">Putative proline/betaine transporter</fullName>
    </recommendedName>
</protein>
<proteinExistence type="inferred from homology"/>
<feature type="transmembrane region" description="Helical" evidence="11">
    <location>
        <begin position="198"/>
        <end position="217"/>
    </location>
</feature>
<evidence type="ECO:0000259" key="12">
    <source>
        <dbReference type="PROSITE" id="PS50850"/>
    </source>
</evidence>
<keyword evidence="6" id="KW-0769">Symport</keyword>
<reference evidence="13 14" key="1">
    <citation type="submission" date="2020-07" db="EMBL/GenBank/DDBJ databases">
        <title>Sequencing the genomes of 1000 actinobacteria strains.</title>
        <authorList>
            <person name="Klenk H.-P."/>
        </authorList>
    </citation>
    <scope>NUCLEOTIDE SEQUENCE [LARGE SCALE GENOMIC DNA]</scope>
    <source>
        <strain evidence="13 14">DSM 18448</strain>
    </source>
</reference>
<dbReference type="GO" id="GO:0015293">
    <property type="term" value="F:symporter activity"/>
    <property type="evidence" value="ECO:0007669"/>
    <property type="project" value="UniProtKB-KW"/>
</dbReference>
<evidence type="ECO:0000256" key="5">
    <source>
        <dbReference type="ARBA" id="ARBA00022692"/>
    </source>
</evidence>
<organism evidence="13 14">
    <name type="scientific">Actinopolymorpha rutila</name>
    <dbReference type="NCBI Taxonomy" id="446787"/>
    <lineage>
        <taxon>Bacteria</taxon>
        <taxon>Bacillati</taxon>
        <taxon>Actinomycetota</taxon>
        <taxon>Actinomycetes</taxon>
        <taxon>Propionibacteriales</taxon>
        <taxon>Actinopolymorphaceae</taxon>
        <taxon>Actinopolymorpha</taxon>
    </lineage>
</organism>
<feature type="transmembrane region" description="Helical" evidence="11">
    <location>
        <begin position="357"/>
        <end position="381"/>
    </location>
</feature>
<keyword evidence="5 11" id="KW-0812">Transmembrane</keyword>
<dbReference type="PROSITE" id="PS00216">
    <property type="entry name" value="SUGAR_TRANSPORT_1"/>
    <property type="match status" value="1"/>
</dbReference>
<keyword evidence="8 11" id="KW-0472">Membrane</keyword>
<dbReference type="InterPro" id="IPR005828">
    <property type="entry name" value="MFS_sugar_transport-like"/>
</dbReference>
<comment type="subcellular location">
    <subcellularLocation>
        <location evidence="1">Cell membrane</location>
        <topology evidence="1">Multi-pass membrane protein</topology>
    </subcellularLocation>
</comment>
<dbReference type="Pfam" id="PF00083">
    <property type="entry name" value="Sugar_tr"/>
    <property type="match status" value="1"/>
</dbReference>
<dbReference type="EMBL" id="JACBZH010000001">
    <property type="protein sequence ID" value="NYH88310.1"/>
    <property type="molecule type" value="Genomic_DNA"/>
</dbReference>
<dbReference type="Proteomes" id="UP000579605">
    <property type="component" value="Unassembled WGS sequence"/>
</dbReference>
<feature type="transmembrane region" description="Helical" evidence="11">
    <location>
        <begin position="63"/>
        <end position="86"/>
    </location>
</feature>
<dbReference type="GO" id="GO:0005886">
    <property type="term" value="C:plasma membrane"/>
    <property type="evidence" value="ECO:0007669"/>
    <property type="project" value="UniProtKB-SubCell"/>
</dbReference>
<evidence type="ECO:0000256" key="11">
    <source>
        <dbReference type="SAM" id="Phobius"/>
    </source>
</evidence>
<feature type="transmembrane region" description="Helical" evidence="11">
    <location>
        <begin position="297"/>
        <end position="317"/>
    </location>
</feature>
<keyword evidence="4" id="KW-1003">Cell membrane</keyword>
<dbReference type="PANTHER" id="PTHR43528:SF1">
    <property type="entry name" value="ALPHA-KETOGLUTARATE PERMEASE"/>
    <property type="match status" value="1"/>
</dbReference>
<dbReference type="SUPFAM" id="SSF103473">
    <property type="entry name" value="MFS general substrate transporter"/>
    <property type="match status" value="1"/>
</dbReference>
<dbReference type="PROSITE" id="PS50850">
    <property type="entry name" value="MFS"/>
    <property type="match status" value="1"/>
</dbReference>
<dbReference type="InterPro" id="IPR036259">
    <property type="entry name" value="MFS_trans_sf"/>
</dbReference>
<feature type="transmembrane region" description="Helical" evidence="11">
    <location>
        <begin position="98"/>
        <end position="122"/>
    </location>
</feature>
<comment type="caution">
    <text evidence="13">The sequence shown here is derived from an EMBL/GenBank/DDBJ whole genome shotgun (WGS) entry which is preliminary data.</text>
</comment>
<dbReference type="RefSeq" id="WP_337795871.1">
    <property type="nucleotide sequence ID" value="NZ_BAAARR010000022.1"/>
</dbReference>
<keyword evidence="14" id="KW-1185">Reference proteome</keyword>
<evidence type="ECO:0000256" key="3">
    <source>
        <dbReference type="ARBA" id="ARBA00022448"/>
    </source>
</evidence>
<evidence type="ECO:0000256" key="10">
    <source>
        <dbReference type="ARBA" id="ARBA00039918"/>
    </source>
</evidence>
<evidence type="ECO:0000256" key="6">
    <source>
        <dbReference type="ARBA" id="ARBA00022847"/>
    </source>
</evidence>
<comment type="similarity">
    <text evidence="2">Belongs to the major facilitator superfamily. Metabolite:H+ Symporter (MHS) family (TC 2.A.1.6) family.</text>
</comment>
<evidence type="ECO:0000256" key="8">
    <source>
        <dbReference type="ARBA" id="ARBA00023136"/>
    </source>
</evidence>
<keyword evidence="3" id="KW-0813">Transport</keyword>
<dbReference type="InterPro" id="IPR005829">
    <property type="entry name" value="Sugar_transporter_CS"/>
</dbReference>
<feature type="transmembrane region" description="Helical" evidence="11">
    <location>
        <begin position="164"/>
        <end position="186"/>
    </location>
</feature>
<dbReference type="AlphaFoldDB" id="A0A852ZGZ8"/>
<gene>
    <name evidence="13" type="ORF">F4554_000948</name>
</gene>
<evidence type="ECO:0000256" key="4">
    <source>
        <dbReference type="ARBA" id="ARBA00022475"/>
    </source>
</evidence>
<evidence type="ECO:0000256" key="2">
    <source>
        <dbReference type="ARBA" id="ARBA00008240"/>
    </source>
</evidence>
<dbReference type="InterPro" id="IPR020846">
    <property type="entry name" value="MFS_dom"/>
</dbReference>
<feature type="transmembrane region" description="Helical" evidence="11">
    <location>
        <begin position="329"/>
        <end position="351"/>
    </location>
</feature>
<dbReference type="FunFam" id="1.20.1250.20:FF:000001">
    <property type="entry name" value="Dicarboxylate MFS transporter"/>
    <property type="match status" value="1"/>
</dbReference>
<evidence type="ECO:0000256" key="1">
    <source>
        <dbReference type="ARBA" id="ARBA00004651"/>
    </source>
</evidence>
<feature type="transmembrane region" description="Helical" evidence="11">
    <location>
        <begin position="256"/>
        <end position="277"/>
    </location>
</feature>
<dbReference type="PROSITE" id="PS00217">
    <property type="entry name" value="SUGAR_TRANSPORT_2"/>
    <property type="match status" value="1"/>
</dbReference>
<dbReference type="Gene3D" id="1.20.1250.20">
    <property type="entry name" value="MFS general substrate transporter like domains"/>
    <property type="match status" value="2"/>
</dbReference>
<evidence type="ECO:0000313" key="13">
    <source>
        <dbReference type="EMBL" id="NYH88310.1"/>
    </source>
</evidence>
<name>A0A852ZGZ8_9ACTN</name>
<feature type="transmembrane region" description="Helical" evidence="11">
    <location>
        <begin position="422"/>
        <end position="441"/>
    </location>
</feature>
<evidence type="ECO:0000313" key="14">
    <source>
        <dbReference type="Proteomes" id="UP000579605"/>
    </source>
</evidence>
<dbReference type="InterPro" id="IPR051084">
    <property type="entry name" value="H+-coupled_symporters"/>
</dbReference>
<keyword evidence="7 11" id="KW-1133">Transmembrane helix</keyword>
<accession>A0A852ZGZ8</accession>
<sequence>MAAAEGGRNLTLADVTVTDERVARRAVMAAAIGNLTEWYDFGVYSYLTAIISKVFFANLSPGLATLATLATFAASFLIRPFGGLFFGPLGDRIGRTKVLATTVILMACGTTLLGVIPSYAAIGAAAPVLVLFARLVQGFSTGGEYAGAMTFIAEYAPDKRRGFLGSWLEFGTLTGYTFGALLVTLLTAVLGDQRMLSWGWRIPFLIALPIGVTGLYLRLRLEETPAFEQLVAKSPQHGGTAIRDDFRLIFTRHWRALLLVGGLVIAWNVTNYMLTSYMPTYLTTTLPRHGERGTSSMAANVLQIVVLLVLMVIVTFLGRLSDRVGRRPVLMTGSLALVVLGVPMVLLLQVGGIGPTFLGLMMMGLSLVCFSSTAPSTLPAMFPTEIRYGGLSIAFNIFVSAFGGTTAAVMGALILATGNLLWPGYYLMAAGVVGAVCVYFVRESARRPLAGANPAVASEEEARELVAQAQADR</sequence>
<feature type="domain" description="Major facilitator superfamily (MFS) profile" evidence="12">
    <location>
        <begin position="26"/>
        <end position="446"/>
    </location>
</feature>
<dbReference type="PANTHER" id="PTHR43528">
    <property type="entry name" value="ALPHA-KETOGLUTARATE PERMEASE"/>
    <property type="match status" value="1"/>
</dbReference>